<dbReference type="Gene3D" id="3.20.20.30">
    <property type="entry name" value="Luciferase-like domain"/>
    <property type="match status" value="1"/>
</dbReference>
<evidence type="ECO:0000256" key="3">
    <source>
        <dbReference type="ARBA" id="ARBA00022450"/>
    </source>
</evidence>
<dbReference type="FunFam" id="1.10.1200.10:FF:000005">
    <property type="entry name" value="Nonribosomal peptide synthetase 1"/>
    <property type="match status" value="1"/>
</dbReference>
<dbReference type="InterPro" id="IPR020845">
    <property type="entry name" value="AMP-binding_CS"/>
</dbReference>
<evidence type="ECO:0000256" key="1">
    <source>
        <dbReference type="ARBA" id="ARBA00001957"/>
    </source>
</evidence>
<reference evidence="6 7" key="1">
    <citation type="submission" date="2021-03" db="EMBL/GenBank/DDBJ databases">
        <title>Flavobacterium Flabelliformis Sp. Nov. And Flavobacterium Geliluteum Sp. Nov., Two Novel Multidrug Resistant Psychrophilic Species Isolated From Antarctica.</title>
        <authorList>
            <person name="Kralova S."/>
            <person name="Busse H.J."/>
            <person name="Bezdicek M."/>
            <person name="Nykrynova M."/>
            <person name="Kroupova E."/>
            <person name="Krsek D."/>
            <person name="Sedlacek I."/>
        </authorList>
    </citation>
    <scope>NUCLEOTIDE SEQUENCE [LARGE SCALE GENOMIC DNA]</scope>
    <source>
        <strain evidence="6 7">P7388</strain>
    </source>
</reference>
<evidence type="ECO:0000259" key="5">
    <source>
        <dbReference type="PROSITE" id="PS50075"/>
    </source>
</evidence>
<dbReference type="SUPFAM" id="SSF47336">
    <property type="entry name" value="ACP-like"/>
    <property type="match status" value="1"/>
</dbReference>
<keyword evidence="7" id="KW-1185">Reference proteome</keyword>
<evidence type="ECO:0000313" key="6">
    <source>
        <dbReference type="EMBL" id="MBP4137061.1"/>
    </source>
</evidence>
<dbReference type="InterPro" id="IPR045851">
    <property type="entry name" value="AMP-bd_C_sf"/>
</dbReference>
<dbReference type="Gene3D" id="3.30.559.10">
    <property type="entry name" value="Chloramphenicol acetyltransferase-like domain"/>
    <property type="match status" value="1"/>
</dbReference>
<keyword evidence="4" id="KW-0597">Phosphoprotein</keyword>
<dbReference type="GO" id="GO:0016705">
    <property type="term" value="F:oxidoreductase activity, acting on paired donors, with incorporation or reduction of molecular oxygen"/>
    <property type="evidence" value="ECO:0007669"/>
    <property type="project" value="InterPro"/>
</dbReference>
<protein>
    <submittedName>
        <fullName evidence="6">Amino acid adenylation domain-containing protein</fullName>
    </submittedName>
</protein>
<dbReference type="InterPro" id="IPR042099">
    <property type="entry name" value="ANL_N_sf"/>
</dbReference>
<dbReference type="InterPro" id="IPR036661">
    <property type="entry name" value="Luciferase-like_sf"/>
</dbReference>
<dbReference type="SUPFAM" id="SSF56801">
    <property type="entry name" value="Acetyl-CoA synthetase-like"/>
    <property type="match status" value="1"/>
</dbReference>
<dbReference type="Gene3D" id="3.40.50.12780">
    <property type="entry name" value="N-terminal domain of ligase-like"/>
    <property type="match status" value="1"/>
</dbReference>
<comment type="similarity">
    <text evidence="2">Belongs to the ATP-dependent AMP-binding enzyme family.</text>
</comment>
<name>A0A940X8F7_9FLAO</name>
<dbReference type="SUPFAM" id="SSF51679">
    <property type="entry name" value="Bacterial luciferase-like"/>
    <property type="match status" value="1"/>
</dbReference>
<dbReference type="InterPro" id="IPR011251">
    <property type="entry name" value="Luciferase-like_dom"/>
</dbReference>
<evidence type="ECO:0000256" key="2">
    <source>
        <dbReference type="ARBA" id="ARBA00006432"/>
    </source>
</evidence>
<organism evidence="6 7">
    <name type="scientific">Flavobacterium geliluteum</name>
    <dbReference type="NCBI Taxonomy" id="2816120"/>
    <lineage>
        <taxon>Bacteria</taxon>
        <taxon>Pseudomonadati</taxon>
        <taxon>Bacteroidota</taxon>
        <taxon>Flavobacteriia</taxon>
        <taxon>Flavobacteriales</taxon>
        <taxon>Flavobacteriaceae</taxon>
        <taxon>Flavobacterium</taxon>
    </lineage>
</organism>
<dbReference type="GO" id="GO:0005829">
    <property type="term" value="C:cytosol"/>
    <property type="evidence" value="ECO:0007669"/>
    <property type="project" value="TreeGrafter"/>
</dbReference>
<gene>
    <name evidence="6" type="ORF">J3495_03085</name>
</gene>
<dbReference type="InterPro" id="IPR025110">
    <property type="entry name" value="AMP-bd_C"/>
</dbReference>
<proteinExistence type="inferred from homology"/>
<dbReference type="FunFam" id="3.30.300.30:FF:000010">
    <property type="entry name" value="Enterobactin synthetase component F"/>
    <property type="match status" value="1"/>
</dbReference>
<dbReference type="InterPro" id="IPR024011">
    <property type="entry name" value="Biosynth_lucif-like_mOase_dom"/>
</dbReference>
<dbReference type="Pfam" id="PF00668">
    <property type="entry name" value="Condensation"/>
    <property type="match status" value="1"/>
</dbReference>
<dbReference type="Proteomes" id="UP000675047">
    <property type="component" value="Unassembled WGS sequence"/>
</dbReference>
<dbReference type="InterPro" id="IPR001242">
    <property type="entry name" value="Condensation_dom"/>
</dbReference>
<dbReference type="Pfam" id="PF00550">
    <property type="entry name" value="PP-binding"/>
    <property type="match status" value="1"/>
</dbReference>
<dbReference type="PIRSF" id="PIRSF001617">
    <property type="entry name" value="Alpha-AR"/>
    <property type="match status" value="1"/>
</dbReference>
<dbReference type="CDD" id="cd05930">
    <property type="entry name" value="A_NRPS"/>
    <property type="match status" value="1"/>
</dbReference>
<dbReference type="PANTHER" id="PTHR45527">
    <property type="entry name" value="NONRIBOSOMAL PEPTIDE SYNTHETASE"/>
    <property type="match status" value="1"/>
</dbReference>
<dbReference type="CDD" id="cd19531">
    <property type="entry name" value="LCL_NRPS-like"/>
    <property type="match status" value="1"/>
</dbReference>
<dbReference type="Gene3D" id="3.30.300.30">
    <property type="match status" value="1"/>
</dbReference>
<dbReference type="FunFam" id="3.40.50.980:FF:000001">
    <property type="entry name" value="Non-ribosomal peptide synthetase"/>
    <property type="match status" value="1"/>
</dbReference>
<dbReference type="Pfam" id="PF00296">
    <property type="entry name" value="Bac_luciferase"/>
    <property type="match status" value="1"/>
</dbReference>
<dbReference type="GO" id="GO:0031177">
    <property type="term" value="F:phosphopantetheine binding"/>
    <property type="evidence" value="ECO:0007669"/>
    <property type="project" value="TreeGrafter"/>
</dbReference>
<dbReference type="InterPro" id="IPR000873">
    <property type="entry name" value="AMP-dep_synth/lig_dom"/>
</dbReference>
<keyword evidence="3" id="KW-0596">Phosphopantetheine</keyword>
<dbReference type="PROSITE" id="PS50075">
    <property type="entry name" value="CARRIER"/>
    <property type="match status" value="1"/>
</dbReference>
<dbReference type="RefSeq" id="WP_210665102.1">
    <property type="nucleotide sequence ID" value="NZ_JAGFBV010000003.1"/>
</dbReference>
<dbReference type="Gene3D" id="1.10.1200.10">
    <property type="entry name" value="ACP-like"/>
    <property type="match status" value="1"/>
</dbReference>
<evidence type="ECO:0000256" key="4">
    <source>
        <dbReference type="ARBA" id="ARBA00022553"/>
    </source>
</evidence>
<dbReference type="GO" id="GO:0043041">
    <property type="term" value="P:amino acid activation for nonribosomal peptide biosynthetic process"/>
    <property type="evidence" value="ECO:0007669"/>
    <property type="project" value="TreeGrafter"/>
</dbReference>
<dbReference type="PROSITE" id="PS00455">
    <property type="entry name" value="AMP_BINDING"/>
    <property type="match status" value="1"/>
</dbReference>
<dbReference type="NCBIfam" id="TIGR01733">
    <property type="entry name" value="AA-adenyl-dom"/>
    <property type="match status" value="1"/>
</dbReference>
<dbReference type="EMBL" id="JAGFBV010000003">
    <property type="protein sequence ID" value="MBP4137061.1"/>
    <property type="molecule type" value="Genomic_DNA"/>
</dbReference>
<dbReference type="GO" id="GO:0044550">
    <property type="term" value="P:secondary metabolite biosynthetic process"/>
    <property type="evidence" value="ECO:0007669"/>
    <property type="project" value="TreeGrafter"/>
</dbReference>
<comment type="caution">
    <text evidence="6">The sequence shown here is derived from an EMBL/GenBank/DDBJ whole genome shotgun (WGS) entry which is preliminary data.</text>
</comment>
<dbReference type="InterPro" id="IPR010071">
    <property type="entry name" value="AA_adenyl_dom"/>
</dbReference>
<dbReference type="PANTHER" id="PTHR45527:SF1">
    <property type="entry name" value="FATTY ACID SYNTHASE"/>
    <property type="match status" value="1"/>
</dbReference>
<dbReference type="Pfam" id="PF00501">
    <property type="entry name" value="AMP-binding"/>
    <property type="match status" value="1"/>
</dbReference>
<accession>A0A940X8F7</accession>
<dbReference type="InterPro" id="IPR036736">
    <property type="entry name" value="ACP-like_sf"/>
</dbReference>
<dbReference type="Pfam" id="PF13193">
    <property type="entry name" value="AMP-binding_C"/>
    <property type="match status" value="1"/>
</dbReference>
<dbReference type="Gene3D" id="3.30.559.30">
    <property type="entry name" value="Nonribosomal peptide synthetase, condensation domain"/>
    <property type="match status" value="1"/>
</dbReference>
<dbReference type="SUPFAM" id="SSF52777">
    <property type="entry name" value="CoA-dependent acyltransferases"/>
    <property type="match status" value="2"/>
</dbReference>
<evidence type="ECO:0000313" key="7">
    <source>
        <dbReference type="Proteomes" id="UP000675047"/>
    </source>
</evidence>
<comment type="cofactor">
    <cofactor evidence="1">
        <name>pantetheine 4'-phosphate</name>
        <dbReference type="ChEBI" id="CHEBI:47942"/>
    </cofactor>
</comment>
<feature type="domain" description="Carrier" evidence="5">
    <location>
        <begin position="1420"/>
        <end position="1495"/>
    </location>
</feature>
<dbReference type="InterPro" id="IPR009081">
    <property type="entry name" value="PP-bd_ACP"/>
</dbReference>
<dbReference type="NCBIfam" id="TIGR04020">
    <property type="entry name" value="seco_metab_LLM"/>
    <property type="match status" value="1"/>
</dbReference>
<sequence>MSVSIFLEELKNQGIEIILSGDKNNLEVNFKDNLSETIINEIRVNKTEIIDYLNSSNQTIPKAAYSNNGYPLTPSQKRAWILSQLEGYNFAYNMYEAFVLEGELNEEKLQLALIDLINAHEIFRTVFKEDDNGEVRQFVRKTEEFSFALETVDLKEETHSHEQLQALILNEIKVVFKLSTGPLTKCKLYQISKNKWVCLFVIHHIICDSRSFDVLKRDLLLSYNARVNNNSKGIIPLDIQYKDFAVWRDTNLKGQGLKTQKEYWLKQFEGELPVLELPLDKKRPAQRMVEAGMIKRKIDKELTNKFIKYCSNQGATLFTGLMSLLNLLFYKYTNQTDIILGFPMYGREFVELEKLIGFFADTLALRTKFNGENSFEELLNNVNQRAFEAYEHKDYPFEELITELNPIRDSSRTIFFDVFVVLQNFEHFASKETAVSFEGLKVTEFKGKDTRYAAFDLIINCGESEEGLEYAIEYNRSIFNKRTIEQLANHIELLMDIVLNNTKVSINKIDLVTDIEKKQVLEFGGVINEKSLLKEQEEKNLKFSLFYFGNKGTEKNNYQLLIEGAKYADANNYSAVWTPERHFNEFGGPYPNPSVLGASLATITKNISIRSGSIVTPLHHPIRIVEEWSVVDNLSNGRAGICLASGWNANDFVLIPENYEKRNELLYENINEIKELWKGNSISYKNAYNEDVLISTLPRPVQQEVPMWIASGGSIETFKKAGEIGVGILTGLLNTTFEDLAEKIKIYRQSYADNKHPIGKDNVVLMLHTYIDEDMESAKNIARDPMSKYLFKSVSMSKKQTKGLEIDRKAKDVTDEEVAELLAYTVEKYFDKYSLIGTEQSCQKILNDVKKAGVDEVACLIDFGIDYKNVMNGLKHLTNLKDIFVKNKLDKNEIKALVLNKNNTAIMKSIIDVFKEQVLNTPDNIALRFNNEYLTYKQLDEKSNQVAYYLIHNKVQPRDVVALYLDRSLEIIIGMLGILKSGAVYVPIDITYPKLRIEYMLKDCDANYILSQQSYINGIPNTKDLKIISIEEVEEVLIDSINLPEQFSSNAYIIYTSGSTGKPKGVPITHNNLYAFFESTKKVFEEKEQQICSPILASNAFDIFLFESLYPILNGGTSVMIASEDILNMNVLLEKLRNVNAFHSVPALMIQLINHIKNVKAEADYNMIKDIYIGGDIVPSNTLIEMRNIFSNANIHVLYGPTESTIFVTTHTIKRESINIDNKLNGSIIGKPNPNVQLYILNDELQLNSVGIVGQICVGGPMIANEYLNRIEESNEKFVENPFVKGEKIYKTGDLGKWLIDGTIEFIGRKDQQVKIRGFRIELREIECILQKQQDIELACVVVKTNKVKEKELVAYVVSKQKQDISKLRSLLLVSLPEYMIPSHFVQLKEMPMTTNGKIDRKKIISLKDIEIQTQVKYVAPRNDIDKKLIKVWEQILEVDKIGIKDNFFDLGGHSLKATRVISYIDREFNLRLNLLTIFNNLTIEHLSDEIDKMIWVNTQALEESDFENYTI</sequence>
<dbReference type="InterPro" id="IPR023213">
    <property type="entry name" value="CAT-like_dom_sf"/>
</dbReference>